<dbReference type="EMBL" id="BSNT01000020">
    <property type="protein sequence ID" value="GLQ59400.1"/>
    <property type="molecule type" value="Genomic_DNA"/>
</dbReference>
<name>A0ABQ5WHC7_GLUJA</name>
<keyword evidence="4" id="KW-0378">Hydrolase</keyword>
<evidence type="ECO:0000259" key="8">
    <source>
        <dbReference type="Pfam" id="PF00857"/>
    </source>
</evidence>
<dbReference type="InterPro" id="IPR036380">
    <property type="entry name" value="Isochorismatase-like_sf"/>
</dbReference>
<evidence type="ECO:0000256" key="4">
    <source>
        <dbReference type="ARBA" id="ARBA00022801"/>
    </source>
</evidence>
<comment type="similarity">
    <text evidence="1">Belongs to the isochorismatase family.</text>
</comment>
<dbReference type="EC" id="3.5.1.19" evidence="6"/>
<evidence type="ECO:0000256" key="6">
    <source>
        <dbReference type="ARBA" id="ARBA00039017"/>
    </source>
</evidence>
<dbReference type="Gene3D" id="3.40.50.850">
    <property type="entry name" value="Isochorismatase-like"/>
    <property type="match status" value="1"/>
</dbReference>
<proteinExistence type="inferred from homology"/>
<evidence type="ECO:0000313" key="10">
    <source>
        <dbReference type="Proteomes" id="UP001156613"/>
    </source>
</evidence>
<comment type="caution">
    <text evidence="9">The sequence shown here is derived from an EMBL/GenBank/DDBJ whole genome shotgun (WGS) entry which is preliminary data.</text>
</comment>
<evidence type="ECO:0000256" key="7">
    <source>
        <dbReference type="ARBA" id="ARBA00043224"/>
    </source>
</evidence>
<keyword evidence="3" id="KW-0479">Metal-binding</keyword>
<feature type="domain" description="Isochorismatase-like" evidence="8">
    <location>
        <begin position="18"/>
        <end position="181"/>
    </location>
</feature>
<reference evidence="10" key="1">
    <citation type="journal article" date="2019" name="Int. J. Syst. Evol. Microbiol.">
        <title>The Global Catalogue of Microorganisms (GCM) 10K type strain sequencing project: providing services to taxonomists for standard genome sequencing and annotation.</title>
        <authorList>
            <consortium name="The Broad Institute Genomics Platform"/>
            <consortium name="The Broad Institute Genome Sequencing Center for Infectious Disease"/>
            <person name="Wu L."/>
            <person name="Ma J."/>
        </authorList>
    </citation>
    <scope>NUCLEOTIDE SEQUENCE [LARGE SCALE GENOMIC DNA]</scope>
    <source>
        <strain evidence="10">NBRC 3271</strain>
    </source>
</reference>
<dbReference type="InterPro" id="IPR000868">
    <property type="entry name" value="Isochorismatase-like_dom"/>
</dbReference>
<keyword evidence="10" id="KW-1185">Reference proteome</keyword>
<comment type="pathway">
    <text evidence="5">Cofactor biosynthesis; nicotinate biosynthesis; nicotinate from nicotinamide: step 1/1.</text>
</comment>
<keyword evidence="2" id="KW-0662">Pyridine nucleotide biosynthesis</keyword>
<evidence type="ECO:0000256" key="1">
    <source>
        <dbReference type="ARBA" id="ARBA00006336"/>
    </source>
</evidence>
<sequence length="199" mass="21232">MCSHSAPKDRSVPDFQQSALIIVDVQNDFLPGGALAVPDGNEVIAPVNILSGMGFAAVIATQDWHPADHCSFTTQDGPWPVHCIAASTGADFPSALHLRPVSHIIHKGMAQDRDSYSAFFDNDHETSTGLDHLLHGLKVSHVVVCGLALDFCVAATARDAMRCGFRTDIALEACRGITSDQAPLLHDLQTQGVGLIKNI</sequence>
<dbReference type="Pfam" id="PF00857">
    <property type="entry name" value="Isochorismatase"/>
    <property type="match status" value="1"/>
</dbReference>
<dbReference type="InterPro" id="IPR052347">
    <property type="entry name" value="Isochorismatase_Nicotinamidase"/>
</dbReference>
<dbReference type="PANTHER" id="PTHR11080">
    <property type="entry name" value="PYRAZINAMIDASE/NICOTINAMIDASE"/>
    <property type="match status" value="1"/>
</dbReference>
<evidence type="ECO:0000256" key="3">
    <source>
        <dbReference type="ARBA" id="ARBA00022723"/>
    </source>
</evidence>
<dbReference type="Proteomes" id="UP001156613">
    <property type="component" value="Unassembled WGS sequence"/>
</dbReference>
<gene>
    <name evidence="9" type="ORF">GCM10010937_12030</name>
</gene>
<evidence type="ECO:0000313" key="9">
    <source>
        <dbReference type="EMBL" id="GLQ59400.1"/>
    </source>
</evidence>
<evidence type="ECO:0000256" key="2">
    <source>
        <dbReference type="ARBA" id="ARBA00022642"/>
    </source>
</evidence>
<evidence type="ECO:0000256" key="5">
    <source>
        <dbReference type="ARBA" id="ARBA00037900"/>
    </source>
</evidence>
<protein>
    <recommendedName>
        <fullName evidence="6">nicotinamidase</fullName>
        <ecNumber evidence="6">3.5.1.19</ecNumber>
    </recommendedName>
    <alternativeName>
        <fullName evidence="7">Nicotinamide deamidase</fullName>
    </alternativeName>
</protein>
<dbReference type="PANTHER" id="PTHR11080:SF2">
    <property type="entry name" value="LD05707P"/>
    <property type="match status" value="1"/>
</dbReference>
<dbReference type="SUPFAM" id="SSF52499">
    <property type="entry name" value="Isochorismatase-like hydrolases"/>
    <property type="match status" value="1"/>
</dbReference>
<accession>A0ABQ5WHC7</accession>
<organism evidence="9 10">
    <name type="scientific">Gluconobacter japonicus</name>
    <dbReference type="NCBI Taxonomy" id="376620"/>
    <lineage>
        <taxon>Bacteria</taxon>
        <taxon>Pseudomonadati</taxon>
        <taxon>Pseudomonadota</taxon>
        <taxon>Alphaproteobacteria</taxon>
        <taxon>Acetobacterales</taxon>
        <taxon>Acetobacteraceae</taxon>
        <taxon>Gluconobacter</taxon>
    </lineage>
</organism>